<name>A0ABY2H2N7_9HYPO</name>
<organism evidence="1 2">
    <name type="scientific">Trichoderma ghanense</name>
    <dbReference type="NCBI Taxonomy" id="65468"/>
    <lineage>
        <taxon>Eukaryota</taxon>
        <taxon>Fungi</taxon>
        <taxon>Dikarya</taxon>
        <taxon>Ascomycota</taxon>
        <taxon>Pezizomycotina</taxon>
        <taxon>Sordariomycetes</taxon>
        <taxon>Hypocreomycetidae</taxon>
        <taxon>Hypocreales</taxon>
        <taxon>Hypocreaceae</taxon>
        <taxon>Trichoderma</taxon>
    </lineage>
</organism>
<accession>A0ABY2H2N7</accession>
<dbReference type="Proteomes" id="UP001642720">
    <property type="component" value="Unassembled WGS sequence"/>
</dbReference>
<gene>
    <name evidence="1" type="ORF">CCMA1212_006735</name>
</gene>
<protein>
    <submittedName>
        <fullName evidence="1">Uncharacterized protein</fullName>
    </submittedName>
</protein>
<dbReference type="EMBL" id="PPTA01000009">
    <property type="protein sequence ID" value="TFB01333.1"/>
    <property type="molecule type" value="Genomic_DNA"/>
</dbReference>
<evidence type="ECO:0000313" key="1">
    <source>
        <dbReference type="EMBL" id="TFB01333.1"/>
    </source>
</evidence>
<keyword evidence="2" id="KW-1185">Reference proteome</keyword>
<reference evidence="1 2" key="1">
    <citation type="submission" date="2018-01" db="EMBL/GenBank/DDBJ databases">
        <title>Genome characterization of the sugarcane-associated fungus Trichoderma ghanense CCMA-1212 and their application in lignocelulose bioconversion.</title>
        <authorList>
            <person name="Steindorff A.S."/>
            <person name="Mendes T.D."/>
            <person name="Vilela E.S.D."/>
            <person name="Rodrigues D.S."/>
            <person name="Formighieri E.F."/>
            <person name="Melo I.S."/>
            <person name="Favaro L.C.L."/>
        </authorList>
    </citation>
    <scope>NUCLEOTIDE SEQUENCE [LARGE SCALE GENOMIC DNA]</scope>
    <source>
        <strain evidence="1 2">CCMA-1212</strain>
    </source>
</reference>
<proteinExistence type="predicted"/>
<comment type="caution">
    <text evidence="1">The sequence shown here is derived from an EMBL/GenBank/DDBJ whole genome shotgun (WGS) entry which is preliminary data.</text>
</comment>
<evidence type="ECO:0000313" key="2">
    <source>
        <dbReference type="Proteomes" id="UP001642720"/>
    </source>
</evidence>
<sequence length="74" mass="8652">MYYYLIYPTINNHLQIEVIDDALEEPENGAFGTGRVTDYGEQATNTALENNEFTCRHLGRHLREVRSKYKCRLV</sequence>
<dbReference type="RefSeq" id="XP_073557534.1">
    <property type="nucleotide sequence ID" value="XM_073703938.1"/>
</dbReference>
<dbReference type="GeneID" id="300578388"/>